<dbReference type="Pfam" id="PF20469">
    <property type="entry name" value="OLD-like_TOPRIM"/>
    <property type="match status" value="1"/>
</dbReference>
<dbReference type="CDD" id="cd01026">
    <property type="entry name" value="TOPRIM_OLD"/>
    <property type="match status" value="1"/>
</dbReference>
<dbReference type="PANTHER" id="PTHR43581:SF4">
    <property type="entry name" value="ATP_GTP PHOSPHATASE"/>
    <property type="match status" value="1"/>
</dbReference>
<evidence type="ECO:0000313" key="3">
    <source>
        <dbReference type="EMBL" id="SED88973.1"/>
    </source>
</evidence>
<feature type="domain" description="ATPase AAA-type core" evidence="1">
    <location>
        <begin position="2"/>
        <end position="284"/>
    </location>
</feature>
<keyword evidence="3" id="KW-0540">Nuclease</keyword>
<sequence length="513" mass="55353">MIVGPNDVGKSSILRCLDLALGSSTGALYQKLTIADFRDTRQPLTIEVVLTGISMVDRELFPDEINVDPQTSAETLRVRLDVEADDLGTLSIRRTAPDGATGRQISRDQLLGLGWTTLSATQTSFRDFRDEKNPSVASILASVDLGEEAVIFKDISESMQSQLDDSIILRDLRTRISGQLSKALPAKLEHGDLSFVSNASSDPFAEVRLQFKSADGVRTFSEMSDGSRALYAMALFDLVASSASIVAIDEPEVHLHPASQRSLARLLESGQTQKIIATHSPDVVAMFAVDEILVVKPGGKMVQAKRGVFSNDESMKLRWWVPNKLKPLTARKVVIVEGISDDVILRKVGELTARSIEQLGVTSLPLGGGGEVKPVFKLFGPNGFDIDMAILIDRDAVGATELHTSTTEADFGTQSIFVSEPDLEGEYVRAIGSEVLYKALCDSALFSKGRLSSLAMVAGTAFPSDYDLSAFCRLRGNKVDSALVASQVLTPETAAKVHSVHRLLDDLVSVGDA</sequence>
<dbReference type="GO" id="GO:0005524">
    <property type="term" value="F:ATP binding"/>
    <property type="evidence" value="ECO:0007669"/>
    <property type="project" value="InterPro"/>
</dbReference>
<dbReference type="Pfam" id="PF13304">
    <property type="entry name" value="AAA_21"/>
    <property type="match status" value="1"/>
</dbReference>
<reference evidence="3 4" key="1">
    <citation type="submission" date="2016-10" db="EMBL/GenBank/DDBJ databases">
        <authorList>
            <person name="de Groot N.N."/>
        </authorList>
    </citation>
    <scope>NUCLEOTIDE SEQUENCE [LARGE SCALE GENOMIC DNA]</scope>
    <source>
        <strain evidence="3 4">DSM 22274</strain>
    </source>
</reference>
<dbReference type="Gene3D" id="3.40.50.300">
    <property type="entry name" value="P-loop containing nucleotide triphosphate hydrolases"/>
    <property type="match status" value="1"/>
</dbReference>
<dbReference type="EMBL" id="FNTV01000001">
    <property type="protein sequence ID" value="SED88973.1"/>
    <property type="molecule type" value="Genomic_DNA"/>
</dbReference>
<dbReference type="AlphaFoldDB" id="A0A1H5ECP0"/>
<keyword evidence="3" id="KW-0378">Hydrolase</keyword>
<keyword evidence="3" id="KW-0255">Endonuclease</keyword>
<dbReference type="InterPro" id="IPR051396">
    <property type="entry name" value="Bact_Antivir_Def_Nuclease"/>
</dbReference>
<evidence type="ECO:0000313" key="4">
    <source>
        <dbReference type="Proteomes" id="UP000182725"/>
    </source>
</evidence>
<dbReference type="Proteomes" id="UP000182725">
    <property type="component" value="Unassembled WGS sequence"/>
</dbReference>
<feature type="domain" description="OLD protein-like TOPRIM" evidence="2">
    <location>
        <begin position="330"/>
        <end position="395"/>
    </location>
</feature>
<dbReference type="PANTHER" id="PTHR43581">
    <property type="entry name" value="ATP/GTP PHOSPHATASE"/>
    <property type="match status" value="1"/>
</dbReference>
<dbReference type="GO" id="GO:0004519">
    <property type="term" value="F:endonuclease activity"/>
    <property type="evidence" value="ECO:0007669"/>
    <property type="project" value="UniProtKB-KW"/>
</dbReference>
<dbReference type="InterPro" id="IPR027417">
    <property type="entry name" value="P-loop_NTPase"/>
</dbReference>
<dbReference type="GO" id="GO:0016887">
    <property type="term" value="F:ATP hydrolysis activity"/>
    <property type="evidence" value="ECO:0007669"/>
    <property type="project" value="InterPro"/>
</dbReference>
<protein>
    <submittedName>
        <fullName evidence="3">Putative ATP-dependent endonuclease of the OLD family</fullName>
    </submittedName>
</protein>
<evidence type="ECO:0000259" key="2">
    <source>
        <dbReference type="Pfam" id="PF20469"/>
    </source>
</evidence>
<proteinExistence type="predicted"/>
<dbReference type="InterPro" id="IPR034139">
    <property type="entry name" value="TOPRIM_OLD"/>
</dbReference>
<gene>
    <name evidence="3" type="ORF">SAMN04489740_0213</name>
</gene>
<name>A0A1H5ECP0_9MICC</name>
<accession>A0A1H5ECP0</accession>
<dbReference type="InterPro" id="IPR003959">
    <property type="entry name" value="ATPase_AAA_core"/>
</dbReference>
<dbReference type="SUPFAM" id="SSF52540">
    <property type="entry name" value="P-loop containing nucleoside triphosphate hydrolases"/>
    <property type="match status" value="1"/>
</dbReference>
<organism evidence="3 4">
    <name type="scientific">Arthrobacter alpinus</name>
    <dbReference type="NCBI Taxonomy" id="656366"/>
    <lineage>
        <taxon>Bacteria</taxon>
        <taxon>Bacillati</taxon>
        <taxon>Actinomycetota</taxon>
        <taxon>Actinomycetes</taxon>
        <taxon>Micrococcales</taxon>
        <taxon>Micrococcaceae</taxon>
        <taxon>Arthrobacter</taxon>
    </lineage>
</organism>
<evidence type="ECO:0000259" key="1">
    <source>
        <dbReference type="Pfam" id="PF13304"/>
    </source>
</evidence>